<reference evidence="1" key="1">
    <citation type="journal article" date="2015" name="Nature">
        <title>Complex archaea that bridge the gap between prokaryotes and eukaryotes.</title>
        <authorList>
            <person name="Spang A."/>
            <person name="Saw J.H."/>
            <person name="Jorgensen S.L."/>
            <person name="Zaremba-Niedzwiedzka K."/>
            <person name="Martijn J."/>
            <person name="Lind A.E."/>
            <person name="van Eijk R."/>
            <person name="Schleper C."/>
            <person name="Guy L."/>
            <person name="Ettema T.J."/>
        </authorList>
    </citation>
    <scope>NUCLEOTIDE SEQUENCE</scope>
</reference>
<dbReference type="EMBL" id="LAZR01066929">
    <property type="protein sequence ID" value="KKK52622.1"/>
    <property type="molecule type" value="Genomic_DNA"/>
</dbReference>
<gene>
    <name evidence="1" type="ORF">LCGC14_3103060</name>
</gene>
<proteinExistence type="predicted"/>
<name>A0A0F8W747_9ZZZZ</name>
<dbReference type="AlphaFoldDB" id="A0A0F8W747"/>
<evidence type="ECO:0000313" key="1">
    <source>
        <dbReference type="EMBL" id="KKK52622.1"/>
    </source>
</evidence>
<sequence>QKLLISELDTSIIYFNVVDEHYL</sequence>
<protein>
    <submittedName>
        <fullName evidence="1">Uncharacterized protein</fullName>
    </submittedName>
</protein>
<feature type="non-terminal residue" evidence="1">
    <location>
        <position position="1"/>
    </location>
</feature>
<comment type="caution">
    <text evidence="1">The sequence shown here is derived from an EMBL/GenBank/DDBJ whole genome shotgun (WGS) entry which is preliminary data.</text>
</comment>
<accession>A0A0F8W747</accession>
<organism evidence="1">
    <name type="scientific">marine sediment metagenome</name>
    <dbReference type="NCBI Taxonomy" id="412755"/>
    <lineage>
        <taxon>unclassified sequences</taxon>
        <taxon>metagenomes</taxon>
        <taxon>ecological metagenomes</taxon>
    </lineage>
</organism>